<proteinExistence type="predicted"/>
<dbReference type="AlphaFoldDB" id="A0A559SRC5"/>
<gene>
    <name evidence="2" type="ORF">BCL32_5154</name>
</gene>
<accession>A0A559SRC5</accession>
<evidence type="ECO:0000313" key="3">
    <source>
        <dbReference type="Proteomes" id="UP000319824"/>
    </source>
</evidence>
<name>A0A559SRC5_9HYPH</name>
<evidence type="ECO:0000256" key="1">
    <source>
        <dbReference type="SAM" id="Phobius"/>
    </source>
</evidence>
<evidence type="ECO:0000313" key="2">
    <source>
        <dbReference type="EMBL" id="TVZ64881.1"/>
    </source>
</evidence>
<dbReference type="RefSeq" id="WP_022716424.1">
    <property type="nucleotide sequence ID" value="NZ_ATTQ01000010.1"/>
</dbReference>
<sequence>MANFGAPAHTAAMGNAAGMMVLAAAGVGFANAIGDAIGAAARARYERRYDDALTSATAHADSMEELARLAMTMLAELEGENSRLRAACSQRQQVIDTLKGRRL</sequence>
<dbReference type="EMBL" id="VISO01000003">
    <property type="protein sequence ID" value="TVZ64881.1"/>
    <property type="molecule type" value="Genomic_DNA"/>
</dbReference>
<keyword evidence="1" id="KW-0472">Membrane</keyword>
<organism evidence="2 3">
    <name type="scientific">Rhizobium mongolense USDA 1844</name>
    <dbReference type="NCBI Taxonomy" id="1079460"/>
    <lineage>
        <taxon>Bacteria</taxon>
        <taxon>Pseudomonadati</taxon>
        <taxon>Pseudomonadota</taxon>
        <taxon>Alphaproteobacteria</taxon>
        <taxon>Hyphomicrobiales</taxon>
        <taxon>Rhizobiaceae</taxon>
        <taxon>Rhizobium/Agrobacterium group</taxon>
        <taxon>Rhizobium</taxon>
    </lineage>
</organism>
<keyword evidence="1" id="KW-1133">Transmembrane helix</keyword>
<reference evidence="2 3" key="1">
    <citation type="submission" date="2019-06" db="EMBL/GenBank/DDBJ databases">
        <title>Pac Bio to generate improved reference genome sequences for organisms with transposon mutant libraries (support for FEBA project).</title>
        <authorList>
            <person name="Blow M."/>
        </authorList>
    </citation>
    <scope>NUCLEOTIDE SEQUENCE [LARGE SCALE GENOMIC DNA]</scope>
    <source>
        <strain evidence="2 3">USDA 1844</strain>
    </source>
</reference>
<dbReference type="Proteomes" id="UP000319824">
    <property type="component" value="Unassembled WGS sequence"/>
</dbReference>
<feature type="transmembrane region" description="Helical" evidence="1">
    <location>
        <begin position="20"/>
        <end position="41"/>
    </location>
</feature>
<comment type="caution">
    <text evidence="2">The sequence shown here is derived from an EMBL/GenBank/DDBJ whole genome shotgun (WGS) entry which is preliminary data.</text>
</comment>
<protein>
    <submittedName>
        <fullName evidence="2">Uncharacterized protein</fullName>
    </submittedName>
</protein>
<keyword evidence="1" id="KW-0812">Transmembrane</keyword>